<gene>
    <name evidence="2" type="ORF">SDC9_200582</name>
</gene>
<name>A0A645IRE7_9ZZZZ</name>
<dbReference type="Pfam" id="PF09860">
    <property type="entry name" value="DUF2087"/>
    <property type="match status" value="1"/>
</dbReference>
<evidence type="ECO:0000313" key="2">
    <source>
        <dbReference type="EMBL" id="MPN52919.1"/>
    </source>
</evidence>
<feature type="domain" description="DUF2087" evidence="1">
    <location>
        <begin position="18"/>
        <end position="88"/>
    </location>
</feature>
<sequence>MGHRKNADIGVFLDGDGKIKQLPEPLRTRRPVLAYLAGKFEPGRIYAEKEVNAVIDVWHTFGDYFILRRLLVDGGYMARRPDGSAYWLLAEQGRKEGTEGWTEKKS</sequence>
<evidence type="ECO:0000259" key="1">
    <source>
        <dbReference type="Pfam" id="PF09860"/>
    </source>
</evidence>
<reference evidence="2" key="1">
    <citation type="submission" date="2019-08" db="EMBL/GenBank/DDBJ databases">
        <authorList>
            <person name="Kucharzyk K."/>
            <person name="Murdoch R.W."/>
            <person name="Higgins S."/>
            <person name="Loffler F."/>
        </authorList>
    </citation>
    <scope>NUCLEOTIDE SEQUENCE</scope>
</reference>
<comment type="caution">
    <text evidence="2">The sequence shown here is derived from an EMBL/GenBank/DDBJ whole genome shotgun (WGS) entry which is preliminary data.</text>
</comment>
<organism evidence="2">
    <name type="scientific">bioreactor metagenome</name>
    <dbReference type="NCBI Taxonomy" id="1076179"/>
    <lineage>
        <taxon>unclassified sequences</taxon>
        <taxon>metagenomes</taxon>
        <taxon>ecological metagenomes</taxon>
    </lineage>
</organism>
<dbReference type="AlphaFoldDB" id="A0A645IRE7"/>
<accession>A0A645IRE7</accession>
<protein>
    <recommendedName>
        <fullName evidence="1">DUF2087 domain-containing protein</fullName>
    </recommendedName>
</protein>
<dbReference type="EMBL" id="VSSQ01119497">
    <property type="protein sequence ID" value="MPN52919.1"/>
    <property type="molecule type" value="Genomic_DNA"/>
</dbReference>
<proteinExistence type="predicted"/>
<dbReference type="InterPro" id="IPR018656">
    <property type="entry name" value="DUF2087"/>
</dbReference>